<evidence type="ECO:0000313" key="13">
    <source>
        <dbReference type="Proteomes" id="UP000494255"/>
    </source>
</evidence>
<accession>A0A6J4ZUQ1</accession>
<dbReference type="InterPro" id="IPR012902">
    <property type="entry name" value="N_methyl_site"/>
</dbReference>
<evidence type="ECO:0000256" key="10">
    <source>
        <dbReference type="SAM" id="Phobius"/>
    </source>
</evidence>
<dbReference type="GO" id="GO:0005886">
    <property type="term" value="C:plasma membrane"/>
    <property type="evidence" value="ECO:0007669"/>
    <property type="project" value="UniProtKB-SubCell"/>
</dbReference>
<organism evidence="12 13">
    <name type="scientific">Paraburkholderia sediminicola</name>
    <dbReference type="NCBI Taxonomy" id="458836"/>
    <lineage>
        <taxon>Bacteria</taxon>
        <taxon>Pseudomonadati</taxon>
        <taxon>Pseudomonadota</taxon>
        <taxon>Betaproteobacteria</taxon>
        <taxon>Burkholderiales</taxon>
        <taxon>Burkholderiaceae</taxon>
        <taxon>Paraburkholderia</taxon>
    </lineage>
</organism>
<feature type="domain" description="Type II secretion system protein GspG C-terminal" evidence="11">
    <location>
        <begin position="55"/>
        <end position="164"/>
    </location>
</feature>
<dbReference type="PANTHER" id="PTHR30093">
    <property type="entry name" value="GENERAL SECRETION PATHWAY PROTEIN G"/>
    <property type="match status" value="1"/>
</dbReference>
<dbReference type="Pfam" id="PF08334">
    <property type="entry name" value="T2SSG"/>
    <property type="match status" value="1"/>
</dbReference>
<evidence type="ECO:0000256" key="6">
    <source>
        <dbReference type="ARBA" id="ARBA00022519"/>
    </source>
</evidence>
<dbReference type="InterPro" id="IPR013545">
    <property type="entry name" value="T2SS_protein-GspG_C"/>
</dbReference>
<sequence>MMTDSTVALAHRDMERAVRKRRDLHTQRTQRGFTLIEIMVVIAILGILAALIVPKIMSRPDEARRVAAKQDIGSVMQGLNLYKLDNGRYPANDQGLRALVEKPSTDPVPNNWKSGGYLERLPNDPWGNPYQYLNPGVHGDIDVFSYGADGKAGGEGNDADIGSWQ</sequence>
<dbReference type="NCBIfam" id="TIGR02532">
    <property type="entry name" value="IV_pilin_GFxxxE"/>
    <property type="match status" value="1"/>
</dbReference>
<dbReference type="InterPro" id="IPR010054">
    <property type="entry name" value="Type2_sec_GspG"/>
</dbReference>
<evidence type="ECO:0000313" key="12">
    <source>
        <dbReference type="EMBL" id="CAB3643569.1"/>
    </source>
</evidence>
<evidence type="ECO:0000256" key="2">
    <source>
        <dbReference type="ARBA" id="ARBA00009984"/>
    </source>
</evidence>
<comment type="subcellular location">
    <subcellularLocation>
        <location evidence="1">Cell inner membrane</location>
        <topology evidence="1">Single-pass membrane protein</topology>
    </subcellularLocation>
</comment>
<evidence type="ECO:0000256" key="9">
    <source>
        <dbReference type="ARBA" id="ARBA00023136"/>
    </source>
</evidence>
<feature type="transmembrane region" description="Helical" evidence="10">
    <location>
        <begin position="32"/>
        <end position="53"/>
    </location>
</feature>
<evidence type="ECO:0000256" key="7">
    <source>
        <dbReference type="ARBA" id="ARBA00022692"/>
    </source>
</evidence>
<dbReference type="Pfam" id="PF07963">
    <property type="entry name" value="N_methyl"/>
    <property type="match status" value="1"/>
</dbReference>
<evidence type="ECO:0000256" key="3">
    <source>
        <dbReference type="ARBA" id="ARBA00020042"/>
    </source>
</evidence>
<keyword evidence="7 10" id="KW-0812">Transmembrane</keyword>
<evidence type="ECO:0000256" key="5">
    <source>
        <dbReference type="ARBA" id="ARBA00022481"/>
    </source>
</evidence>
<dbReference type="GO" id="GO:0015627">
    <property type="term" value="C:type II protein secretion system complex"/>
    <property type="evidence" value="ECO:0007669"/>
    <property type="project" value="InterPro"/>
</dbReference>
<gene>
    <name evidence="12" type="primary">xcpT_1</name>
    <name evidence="12" type="ORF">LMG24238_00505</name>
</gene>
<dbReference type="EMBL" id="CADIKC010000001">
    <property type="protein sequence ID" value="CAB3643569.1"/>
    <property type="molecule type" value="Genomic_DNA"/>
</dbReference>
<evidence type="ECO:0000256" key="8">
    <source>
        <dbReference type="ARBA" id="ARBA00022989"/>
    </source>
</evidence>
<dbReference type="InterPro" id="IPR000983">
    <property type="entry name" value="Bac_GSPG_pilin"/>
</dbReference>
<dbReference type="PROSITE" id="PS00409">
    <property type="entry name" value="PROKAR_NTER_METHYL"/>
    <property type="match status" value="1"/>
</dbReference>
<dbReference type="NCBIfam" id="TIGR01710">
    <property type="entry name" value="typeII_sec_gspG"/>
    <property type="match status" value="1"/>
</dbReference>
<keyword evidence="5" id="KW-0488">Methylation</keyword>
<dbReference type="GO" id="GO:0015628">
    <property type="term" value="P:protein secretion by the type II secretion system"/>
    <property type="evidence" value="ECO:0007669"/>
    <property type="project" value="InterPro"/>
</dbReference>
<keyword evidence="9 10" id="KW-0472">Membrane</keyword>
<dbReference type="PRINTS" id="PR00813">
    <property type="entry name" value="BCTERIALGSPG"/>
</dbReference>
<evidence type="ECO:0000256" key="1">
    <source>
        <dbReference type="ARBA" id="ARBA00004377"/>
    </source>
</evidence>
<keyword evidence="6" id="KW-0997">Cell inner membrane</keyword>
<dbReference type="InterPro" id="IPR045584">
    <property type="entry name" value="Pilin-like"/>
</dbReference>
<dbReference type="SUPFAM" id="SSF54523">
    <property type="entry name" value="Pili subunits"/>
    <property type="match status" value="1"/>
</dbReference>
<name>A0A6J4ZUQ1_9BURK</name>
<reference evidence="12 13" key="1">
    <citation type="submission" date="2020-04" db="EMBL/GenBank/DDBJ databases">
        <authorList>
            <person name="De Canck E."/>
        </authorList>
    </citation>
    <scope>NUCLEOTIDE SEQUENCE [LARGE SCALE GENOMIC DNA]</scope>
    <source>
        <strain evidence="12 13">LMG 24238</strain>
    </source>
</reference>
<comment type="similarity">
    <text evidence="2">Belongs to the GSP G family.</text>
</comment>
<keyword evidence="4" id="KW-1003">Cell membrane</keyword>
<keyword evidence="8 10" id="KW-1133">Transmembrane helix</keyword>
<dbReference type="PANTHER" id="PTHR30093:SF44">
    <property type="entry name" value="TYPE II SECRETION SYSTEM CORE PROTEIN G"/>
    <property type="match status" value="1"/>
</dbReference>
<dbReference type="Gene3D" id="3.30.700.10">
    <property type="entry name" value="Glycoprotein, Type 4 Pilin"/>
    <property type="match status" value="1"/>
</dbReference>
<evidence type="ECO:0000259" key="11">
    <source>
        <dbReference type="Pfam" id="PF08334"/>
    </source>
</evidence>
<keyword evidence="13" id="KW-1185">Reference proteome</keyword>
<proteinExistence type="inferred from homology"/>
<evidence type="ECO:0000256" key="4">
    <source>
        <dbReference type="ARBA" id="ARBA00022475"/>
    </source>
</evidence>
<protein>
    <recommendedName>
        <fullName evidence="3">Type II secretion system core protein G</fullName>
    </recommendedName>
</protein>
<dbReference type="Proteomes" id="UP000494255">
    <property type="component" value="Unassembled WGS sequence"/>
</dbReference>
<dbReference type="AlphaFoldDB" id="A0A6J4ZUQ1"/>